<keyword evidence="5" id="KW-0067">ATP-binding</keyword>
<dbReference type="InterPro" id="IPR035684">
    <property type="entry name" value="ArgRS_core"/>
</dbReference>
<sequence>MCCPWPPPSVPWARPGRHGNCPQPIGEPGPPTPVGDGNSPVNRVLGTGTGIPVFSNRGWGRGRTDILKETSRRSFSVKPVHSTTTMAAASEDSWSLKDQIAKAFEVSLKVTVPDEPEIAPLIVPCVKKEFGDYQCNNAMSLWAKIRGMGTEFEGPQHVGQAIMNNLPTSDMIESCSIAGPGFVNVKLSRQWMAKRHGRQNFCQKGSCGLFVAQHSKRNACGTFTIDYHWRHASTYACVSKVEVLRRNHVGDWGTQFGMLIEFLFEKFPDGEVSDQAIGDLETFYKASKKRFDGDPEFKERARQAVVSLQGGDEKYRKAWAQICEISRKGYEKVYERLGVHLEEKGESFYNPYIPGTLDLLREKGLIVEDDGAQRDGGFNYASTDLAALYRLNEEKAEWIIYVTDVGQRQHFEMFLSAAKRAGWLPPMRANTLKQLMLDLVLFSGEDGKRFRTRSSEVVKLVDCLMKPKLVDAEWTAEELEHTAEAVGYGAVKYADLKNNKSTDYTFNFDQMLNDKGNTAVYLLYAHARICSIIRKSGKDIEELKEGQLILEKEEEQKLGLHLLQFAEVVEDACTNLLPNVLCEYLYDLSEKFTDFYSKCQVVGSAEETSRLLLCEATALESSTDKFGDFAVPLRNPFSLLASISSAPFLILLRRRLPPPCRTGITDILKETSRRSFSVKSAHSTTTMAAASEDSWSLKDQIAKVFEVSLKATVPDEPETSPLIAACVKKEFGDYQCNNAMSLWAKIKGKGTEFKGPQPVGQAIMKNLPTSDMIESCSIAGPGFVNVKLSRQWMAKSIQKMLKDGIETWAPKLPVKRAIVDFSSPNIAKEMHVGHLRSTIIGDTLARMLEYSKVEVLRRNHVGDWGTQFGMLIEFLFEKFPDGEVSDQAIGDLETFYKASKQRFDGDPEFKERAQQAVVSLQGGDEKYRKAWAQICEISRKGYGKVYERLGVHLEEKGESFYNPYIPGTLDLLREKGLIEESEGAQVIFIKGKKIPLIVVKRDGGFNYASTDLAALYRLNEEKAEWIIYVTDVGQREHFEMFFTAAKSAGWLPSDESKYPKTSHVGFGLVLGDDGKRFRTRSSEVVKLVDLLDEAKTRCKAALVERGKAAEWTAEELEHTAEAVGYGAVKYADLKNNRLTNYTFNFDQMLSDKGNTAVYLLYAHARICSIIRKSGKDIEELKKEGQLILEKEEERKLGLHLLQFAEVVEDSCTTLLPNTLCEYLYDLSEKFTSFYSECQVVGSAEETSRLLLCEATALVMRQCFHLLGITPVYKI</sequence>
<dbReference type="FunFam" id="1.10.730.10:FF:000006">
    <property type="entry name" value="Arginyl-tRNA synthetase 2, mitochondrial"/>
    <property type="match status" value="1"/>
</dbReference>
<comment type="similarity">
    <text evidence="1">Belongs to the class-I aminoacyl-tRNA synthetase family.</text>
</comment>
<feature type="domain" description="Arginyl tRNA synthetase N-terminal" evidence="14">
    <location>
        <begin position="98"/>
        <end position="187"/>
    </location>
</feature>
<dbReference type="InterPro" id="IPR005148">
    <property type="entry name" value="Arg-tRNA-synth_N"/>
</dbReference>
<reference evidence="15" key="1">
    <citation type="submission" date="2023-03" db="EMBL/GenBank/DDBJ databases">
        <title>Chromosome-scale reference genome and RAD-based genetic map of yellow starthistle (Centaurea solstitialis) reveal putative structural variation and QTLs associated with invader traits.</title>
        <authorList>
            <person name="Reatini B."/>
            <person name="Cang F.A."/>
            <person name="Jiang Q."/>
            <person name="Mckibben M.T.W."/>
            <person name="Barker M.S."/>
            <person name="Rieseberg L.H."/>
            <person name="Dlugosch K.M."/>
        </authorList>
    </citation>
    <scope>NUCLEOTIDE SEQUENCE</scope>
    <source>
        <strain evidence="15">CAN-66</strain>
        <tissue evidence="15">Leaf</tissue>
    </source>
</reference>
<feature type="domain" description="DALR anticodon binding" evidence="13">
    <location>
        <begin position="522"/>
        <end position="626"/>
    </location>
</feature>
<evidence type="ECO:0000256" key="4">
    <source>
        <dbReference type="ARBA" id="ARBA00022741"/>
    </source>
</evidence>
<dbReference type="Pfam" id="PF05746">
    <property type="entry name" value="DALR_1"/>
    <property type="match status" value="2"/>
</dbReference>
<evidence type="ECO:0000256" key="7">
    <source>
        <dbReference type="ARBA" id="ARBA00022990"/>
    </source>
</evidence>
<comment type="catalytic activity">
    <reaction evidence="10">
        <text>tRNA(Arg) + L-arginine + ATP = L-arginyl-tRNA(Arg) + AMP + diphosphate</text>
        <dbReference type="Rhea" id="RHEA:20301"/>
        <dbReference type="Rhea" id="RHEA-COMP:9658"/>
        <dbReference type="Rhea" id="RHEA-COMP:9673"/>
        <dbReference type="ChEBI" id="CHEBI:30616"/>
        <dbReference type="ChEBI" id="CHEBI:32682"/>
        <dbReference type="ChEBI" id="CHEBI:33019"/>
        <dbReference type="ChEBI" id="CHEBI:78442"/>
        <dbReference type="ChEBI" id="CHEBI:78513"/>
        <dbReference type="ChEBI" id="CHEBI:456215"/>
        <dbReference type="EC" id="6.1.1.19"/>
    </reaction>
</comment>
<gene>
    <name evidence="15" type="ORF">OSB04_029869</name>
</gene>
<evidence type="ECO:0000259" key="14">
    <source>
        <dbReference type="SMART" id="SM01016"/>
    </source>
</evidence>
<keyword evidence="3" id="KW-0436">Ligase</keyword>
<keyword evidence="4" id="KW-0547">Nucleotide-binding</keyword>
<proteinExistence type="inferred from homology"/>
<dbReference type="Gene3D" id="3.30.1360.70">
    <property type="entry name" value="Arginyl tRNA synthetase N-terminal domain"/>
    <property type="match status" value="2"/>
</dbReference>
<dbReference type="CDD" id="cd07956">
    <property type="entry name" value="Anticodon_Ia_Arg"/>
    <property type="match status" value="1"/>
</dbReference>
<dbReference type="CDD" id="cd00671">
    <property type="entry name" value="ArgRS_core"/>
    <property type="match status" value="1"/>
</dbReference>
<comment type="function">
    <text evidence="11">Forms part of a macromolecular complex that catalyzes the attachment of specific amino acids to cognate tRNAs during protein synthesis.</text>
</comment>
<evidence type="ECO:0000256" key="2">
    <source>
        <dbReference type="ARBA" id="ARBA00012837"/>
    </source>
</evidence>
<protein>
    <recommendedName>
        <fullName evidence="2">arginine--tRNA ligase</fullName>
        <ecNumber evidence="2">6.1.1.19</ecNumber>
    </recommendedName>
    <alternativeName>
        <fullName evidence="9">Arginyl-tRNA synthetase</fullName>
    </alternativeName>
</protein>
<dbReference type="FunFam" id="3.40.50.620:FF:000096">
    <property type="entry name" value="Arginine--tRNA ligase chloroplastic/mitochondrial"/>
    <property type="match status" value="1"/>
</dbReference>
<dbReference type="Pfam" id="PF00750">
    <property type="entry name" value="tRNA-synt_1d"/>
    <property type="match status" value="2"/>
</dbReference>
<evidence type="ECO:0000259" key="13">
    <source>
        <dbReference type="SMART" id="SM00836"/>
    </source>
</evidence>
<evidence type="ECO:0000256" key="8">
    <source>
        <dbReference type="ARBA" id="ARBA00023146"/>
    </source>
</evidence>
<comment type="caution">
    <text evidence="15">The sequence shown here is derived from an EMBL/GenBank/DDBJ whole genome shotgun (WGS) entry which is preliminary data.</text>
</comment>
<evidence type="ECO:0000256" key="5">
    <source>
        <dbReference type="ARBA" id="ARBA00022840"/>
    </source>
</evidence>
<dbReference type="Pfam" id="PF03485">
    <property type="entry name" value="Arg_tRNA_synt_N"/>
    <property type="match status" value="2"/>
</dbReference>
<dbReference type="PANTHER" id="PTHR11956:SF5">
    <property type="entry name" value="ARGININE--TRNA LIGASE, CYTOPLASMIC"/>
    <property type="match status" value="1"/>
</dbReference>
<keyword evidence="16" id="KW-1185">Reference proteome</keyword>
<dbReference type="GO" id="GO:0005524">
    <property type="term" value="F:ATP binding"/>
    <property type="evidence" value="ECO:0007669"/>
    <property type="project" value="UniProtKB-KW"/>
</dbReference>
<accession>A0AA38SJI4</accession>
<dbReference type="EMBL" id="JARYMX010000008">
    <property type="protein sequence ID" value="KAJ9537136.1"/>
    <property type="molecule type" value="Genomic_DNA"/>
</dbReference>
<dbReference type="InterPro" id="IPR008909">
    <property type="entry name" value="DALR_anticod-bd"/>
</dbReference>
<keyword evidence="8" id="KW-0030">Aminoacyl-tRNA synthetase</keyword>
<dbReference type="SUPFAM" id="SSF47323">
    <property type="entry name" value="Anticodon-binding domain of a subclass of class I aminoacyl-tRNA synthetases"/>
    <property type="match status" value="2"/>
</dbReference>
<evidence type="ECO:0000256" key="12">
    <source>
        <dbReference type="SAM" id="MobiDB-lite"/>
    </source>
</evidence>
<dbReference type="EC" id="6.1.1.19" evidence="2"/>
<name>A0AA38SJI4_9ASTR</name>
<evidence type="ECO:0000256" key="11">
    <source>
        <dbReference type="ARBA" id="ARBA00055485"/>
    </source>
</evidence>
<dbReference type="InterPro" id="IPR009080">
    <property type="entry name" value="tRNAsynth_Ia_anticodon-bd"/>
</dbReference>
<dbReference type="SUPFAM" id="SSF52374">
    <property type="entry name" value="Nucleotidylyl transferase"/>
    <property type="match status" value="2"/>
</dbReference>
<dbReference type="SMART" id="SM00836">
    <property type="entry name" value="DALR_1"/>
    <property type="match status" value="2"/>
</dbReference>
<dbReference type="Proteomes" id="UP001172457">
    <property type="component" value="Chromosome 8"/>
</dbReference>
<dbReference type="PROSITE" id="PS00178">
    <property type="entry name" value="AA_TRNA_LIGASE_I"/>
    <property type="match status" value="1"/>
</dbReference>
<evidence type="ECO:0000313" key="16">
    <source>
        <dbReference type="Proteomes" id="UP001172457"/>
    </source>
</evidence>
<dbReference type="InterPro" id="IPR001278">
    <property type="entry name" value="Arg-tRNA-ligase"/>
</dbReference>
<dbReference type="InterPro" id="IPR036695">
    <property type="entry name" value="Arg-tRNA-synth_N_sf"/>
</dbReference>
<dbReference type="FunFam" id="1.10.730.10:FF:000017">
    <property type="entry name" value="Arginine--tRNA ligase, chloroplastic/mitochondrial"/>
    <property type="match status" value="1"/>
</dbReference>
<dbReference type="Gene3D" id="3.40.50.620">
    <property type="entry name" value="HUPs"/>
    <property type="match status" value="2"/>
</dbReference>
<dbReference type="SUPFAM" id="SSF55190">
    <property type="entry name" value="Arginyl-tRNA synthetase (ArgRS), N-terminal 'additional' domain"/>
    <property type="match status" value="2"/>
</dbReference>
<dbReference type="InterPro" id="IPR001412">
    <property type="entry name" value="aa-tRNA-synth_I_CS"/>
</dbReference>
<feature type="region of interest" description="Disordered" evidence="12">
    <location>
        <begin position="1"/>
        <end position="37"/>
    </location>
</feature>
<feature type="domain" description="Arginyl tRNA synthetase N-terminal" evidence="14">
    <location>
        <begin position="699"/>
        <end position="788"/>
    </location>
</feature>
<evidence type="ECO:0000256" key="3">
    <source>
        <dbReference type="ARBA" id="ARBA00022598"/>
    </source>
</evidence>
<dbReference type="FunFam" id="3.30.1360.70:FF:000002">
    <property type="entry name" value="arginine--tRNA ligase, cytoplasmic"/>
    <property type="match status" value="2"/>
</dbReference>
<feature type="compositionally biased region" description="Pro residues" evidence="12">
    <location>
        <begin position="1"/>
        <end position="10"/>
    </location>
</feature>
<evidence type="ECO:0000256" key="10">
    <source>
        <dbReference type="ARBA" id="ARBA00049339"/>
    </source>
</evidence>
<keyword evidence="6" id="KW-0648">Protein biosynthesis</keyword>
<dbReference type="GO" id="GO:0004814">
    <property type="term" value="F:arginine-tRNA ligase activity"/>
    <property type="evidence" value="ECO:0007669"/>
    <property type="project" value="UniProtKB-EC"/>
</dbReference>
<dbReference type="GO" id="GO:0009791">
    <property type="term" value="P:post-embryonic development"/>
    <property type="evidence" value="ECO:0007669"/>
    <property type="project" value="UniProtKB-ARBA"/>
</dbReference>
<dbReference type="NCBIfam" id="TIGR00456">
    <property type="entry name" value="argS"/>
    <property type="match status" value="2"/>
</dbReference>
<dbReference type="AlphaFoldDB" id="A0AA38SJI4"/>
<dbReference type="GO" id="GO:0006420">
    <property type="term" value="P:arginyl-tRNA aminoacylation"/>
    <property type="evidence" value="ECO:0007669"/>
    <property type="project" value="InterPro"/>
</dbReference>
<dbReference type="Gene3D" id="1.10.730.10">
    <property type="entry name" value="Isoleucyl-tRNA Synthetase, Domain 1"/>
    <property type="match status" value="2"/>
</dbReference>
<dbReference type="HAMAP" id="MF_00123">
    <property type="entry name" value="Arg_tRNA_synth"/>
    <property type="match status" value="1"/>
</dbReference>
<evidence type="ECO:0000256" key="6">
    <source>
        <dbReference type="ARBA" id="ARBA00022917"/>
    </source>
</evidence>
<organism evidence="15 16">
    <name type="scientific">Centaurea solstitialis</name>
    <name type="common">yellow star-thistle</name>
    <dbReference type="NCBI Taxonomy" id="347529"/>
    <lineage>
        <taxon>Eukaryota</taxon>
        <taxon>Viridiplantae</taxon>
        <taxon>Streptophyta</taxon>
        <taxon>Embryophyta</taxon>
        <taxon>Tracheophyta</taxon>
        <taxon>Spermatophyta</taxon>
        <taxon>Magnoliopsida</taxon>
        <taxon>eudicotyledons</taxon>
        <taxon>Gunneridae</taxon>
        <taxon>Pentapetalae</taxon>
        <taxon>asterids</taxon>
        <taxon>campanulids</taxon>
        <taxon>Asterales</taxon>
        <taxon>Asteraceae</taxon>
        <taxon>Carduoideae</taxon>
        <taxon>Cardueae</taxon>
        <taxon>Centaureinae</taxon>
        <taxon>Centaurea</taxon>
    </lineage>
</organism>
<dbReference type="PRINTS" id="PR01038">
    <property type="entry name" value="TRNASYNTHARG"/>
</dbReference>
<dbReference type="SMART" id="SM01016">
    <property type="entry name" value="Arg_tRNA_synt_N"/>
    <property type="match status" value="2"/>
</dbReference>
<dbReference type="GO" id="GO:0048608">
    <property type="term" value="P:reproductive structure development"/>
    <property type="evidence" value="ECO:0007669"/>
    <property type="project" value="UniProtKB-ARBA"/>
</dbReference>
<dbReference type="GO" id="GO:0005737">
    <property type="term" value="C:cytoplasm"/>
    <property type="evidence" value="ECO:0007669"/>
    <property type="project" value="InterPro"/>
</dbReference>
<evidence type="ECO:0000256" key="9">
    <source>
        <dbReference type="ARBA" id="ARBA00033033"/>
    </source>
</evidence>
<dbReference type="PANTHER" id="PTHR11956">
    <property type="entry name" value="ARGINYL-TRNA SYNTHETASE"/>
    <property type="match status" value="1"/>
</dbReference>
<evidence type="ECO:0000313" key="15">
    <source>
        <dbReference type="EMBL" id="KAJ9537136.1"/>
    </source>
</evidence>
<evidence type="ECO:0000256" key="1">
    <source>
        <dbReference type="ARBA" id="ARBA00005594"/>
    </source>
</evidence>
<feature type="domain" description="DALR anticodon binding" evidence="13">
    <location>
        <begin position="1159"/>
        <end position="1274"/>
    </location>
</feature>
<dbReference type="InterPro" id="IPR014729">
    <property type="entry name" value="Rossmann-like_a/b/a_fold"/>
</dbReference>
<keyword evidence="7" id="KW-0007">Acetylation</keyword>